<proteinExistence type="predicted"/>
<evidence type="ECO:0000313" key="3">
    <source>
        <dbReference type="Proteomes" id="UP001207742"/>
    </source>
</evidence>
<organism evidence="2 3">
    <name type="scientific">Chitinophaga nivalis</name>
    <dbReference type="NCBI Taxonomy" id="2991709"/>
    <lineage>
        <taxon>Bacteria</taxon>
        <taxon>Pseudomonadati</taxon>
        <taxon>Bacteroidota</taxon>
        <taxon>Chitinophagia</taxon>
        <taxon>Chitinophagales</taxon>
        <taxon>Chitinophagaceae</taxon>
        <taxon>Chitinophaga</taxon>
    </lineage>
</organism>
<dbReference type="RefSeq" id="WP_264730998.1">
    <property type="nucleotide sequence ID" value="NZ_JAPDNR010000001.1"/>
</dbReference>
<protein>
    <recommendedName>
        <fullName evidence="4">SprT-like domain-containing protein</fullName>
    </recommendedName>
</protein>
<sequence>MIKSFINFSLLIPLVIYFTSCSKEESSVDTPNSQMITKAQSWYETTPHKTGALNWDKATIVINAQSNTYRITVPYPFTSNFEKGSRGIRRVIFSISKGIIKGEVIEIVGTEAYIKTHKTYNPADFTGLIGRSDLNQQFKKGDYYNNGSIKYNAVIAKFPSQKAFESRIRPELQCDYYTETRIDPDGVFTVYGYSVCTDEGSGGTNNPGTGGGNPDPGDGGGGNGGSGDGPVVDDHWDPEKPRDKPTHIEAIKSELNNPCLTEAYKSVLSKDLKNRIATTMDKMFGGKSNFDLIFREKPDNEMPGAMGRYNVYDSHLAGKPDGTLIGGVVYIDLNVDALPKASKEFIVTTMLHESLHGFLKIQGVKFDEPYINQHEKMASVYTSSISDALMEIFPTISKKDQSDLSWTGLLQTLEWTSKQLKDASNKTDATAQIYKNIYNHQLGTVGTSSQCK</sequence>
<feature type="compositionally biased region" description="Basic and acidic residues" evidence="1">
    <location>
        <begin position="232"/>
        <end position="244"/>
    </location>
</feature>
<keyword evidence="3" id="KW-1185">Reference proteome</keyword>
<feature type="region of interest" description="Disordered" evidence="1">
    <location>
        <begin position="202"/>
        <end position="244"/>
    </location>
</feature>
<gene>
    <name evidence="2" type="ORF">OL497_14035</name>
</gene>
<evidence type="ECO:0008006" key="4">
    <source>
        <dbReference type="Google" id="ProtNLM"/>
    </source>
</evidence>
<name>A0ABT3IM36_9BACT</name>
<dbReference type="Proteomes" id="UP001207742">
    <property type="component" value="Unassembled WGS sequence"/>
</dbReference>
<dbReference type="EMBL" id="JAPDNS010000001">
    <property type="protein sequence ID" value="MCW3485025.1"/>
    <property type="molecule type" value="Genomic_DNA"/>
</dbReference>
<comment type="caution">
    <text evidence="2">The sequence shown here is derived from an EMBL/GenBank/DDBJ whole genome shotgun (WGS) entry which is preliminary data.</text>
</comment>
<reference evidence="2 3" key="1">
    <citation type="submission" date="2022-10" db="EMBL/GenBank/DDBJ databases">
        <title>Chitinophaga nivalis PC15 sp. nov., isolated from Pyeongchang county, South Korea.</title>
        <authorList>
            <person name="Trinh H.N."/>
        </authorList>
    </citation>
    <scope>NUCLEOTIDE SEQUENCE [LARGE SCALE GENOMIC DNA]</scope>
    <source>
        <strain evidence="2 3">PC14</strain>
    </source>
</reference>
<feature type="compositionally biased region" description="Gly residues" evidence="1">
    <location>
        <begin position="202"/>
        <end position="228"/>
    </location>
</feature>
<accession>A0ABT3IM36</accession>
<evidence type="ECO:0000256" key="1">
    <source>
        <dbReference type="SAM" id="MobiDB-lite"/>
    </source>
</evidence>
<evidence type="ECO:0000313" key="2">
    <source>
        <dbReference type="EMBL" id="MCW3485025.1"/>
    </source>
</evidence>